<dbReference type="EMBL" id="JADNRY010000006">
    <property type="protein sequence ID" value="KAF9076604.1"/>
    <property type="molecule type" value="Genomic_DNA"/>
</dbReference>
<feature type="transmembrane region" description="Helical" evidence="2">
    <location>
        <begin position="68"/>
        <end position="87"/>
    </location>
</feature>
<feature type="transmembrane region" description="Helical" evidence="2">
    <location>
        <begin position="9"/>
        <end position="28"/>
    </location>
</feature>
<evidence type="ECO:0008006" key="5">
    <source>
        <dbReference type="Google" id="ProtNLM"/>
    </source>
</evidence>
<feature type="transmembrane region" description="Helical" evidence="2">
    <location>
        <begin position="126"/>
        <end position="145"/>
    </location>
</feature>
<dbReference type="Proteomes" id="UP000772434">
    <property type="component" value="Unassembled WGS sequence"/>
</dbReference>
<sequence>MALLPTLRIVVRTFVLLCSIVVLGLAAHVTSLADFDGFDFAGLAIAVAVITIISLNAMIAIDYTRRGAFTSMVIVELGWFSVLWILWLSAAALSAEEICVAFDSFDFDPVLNTICGENHAITAFSFLAWLCLLGYTITLLSYAIMSANRGGNPWMTAVNDGLLTAPQSGIPASGFDSEKQNSTSGAATTYTPPAQVYNSPQGLQHAYPPQQQQQQYQQPPRVAQV</sequence>
<keyword evidence="2" id="KW-0472">Membrane</keyword>
<evidence type="ECO:0000313" key="3">
    <source>
        <dbReference type="EMBL" id="KAF9076604.1"/>
    </source>
</evidence>
<feature type="compositionally biased region" description="Low complexity" evidence="1">
    <location>
        <begin position="207"/>
        <end position="225"/>
    </location>
</feature>
<feature type="region of interest" description="Disordered" evidence="1">
    <location>
        <begin position="173"/>
        <end position="225"/>
    </location>
</feature>
<accession>A0A9P5Q1J4</accession>
<comment type="caution">
    <text evidence="3">The sequence shown here is derived from an EMBL/GenBank/DDBJ whole genome shotgun (WGS) entry which is preliminary data.</text>
</comment>
<feature type="compositionally biased region" description="Polar residues" evidence="1">
    <location>
        <begin position="180"/>
        <end position="202"/>
    </location>
</feature>
<dbReference type="PANTHER" id="PTHR37451:SF4">
    <property type="entry name" value="MARVEL DOMAIN-CONTAINING PROTEIN"/>
    <property type="match status" value="1"/>
</dbReference>
<keyword evidence="2" id="KW-0812">Transmembrane</keyword>
<proteinExistence type="predicted"/>
<organism evidence="3 4">
    <name type="scientific">Rhodocollybia butyracea</name>
    <dbReference type="NCBI Taxonomy" id="206335"/>
    <lineage>
        <taxon>Eukaryota</taxon>
        <taxon>Fungi</taxon>
        <taxon>Dikarya</taxon>
        <taxon>Basidiomycota</taxon>
        <taxon>Agaricomycotina</taxon>
        <taxon>Agaricomycetes</taxon>
        <taxon>Agaricomycetidae</taxon>
        <taxon>Agaricales</taxon>
        <taxon>Marasmiineae</taxon>
        <taxon>Omphalotaceae</taxon>
        <taxon>Rhodocollybia</taxon>
    </lineage>
</organism>
<dbReference type="AlphaFoldDB" id="A0A9P5Q1J4"/>
<evidence type="ECO:0000313" key="4">
    <source>
        <dbReference type="Proteomes" id="UP000772434"/>
    </source>
</evidence>
<evidence type="ECO:0000256" key="2">
    <source>
        <dbReference type="SAM" id="Phobius"/>
    </source>
</evidence>
<name>A0A9P5Q1J4_9AGAR</name>
<dbReference type="PANTHER" id="PTHR37451">
    <property type="entry name" value="MARVEL DOMAIN"/>
    <property type="match status" value="1"/>
</dbReference>
<dbReference type="OrthoDB" id="3364107at2759"/>
<feature type="transmembrane region" description="Helical" evidence="2">
    <location>
        <begin position="40"/>
        <end position="61"/>
    </location>
</feature>
<keyword evidence="2" id="KW-1133">Transmembrane helix</keyword>
<gene>
    <name evidence="3" type="ORF">BDP27DRAFT_1313613</name>
</gene>
<reference evidence="3" key="1">
    <citation type="submission" date="2020-11" db="EMBL/GenBank/DDBJ databases">
        <authorList>
            <consortium name="DOE Joint Genome Institute"/>
            <person name="Ahrendt S."/>
            <person name="Riley R."/>
            <person name="Andreopoulos W."/>
            <person name="Labutti K."/>
            <person name="Pangilinan J."/>
            <person name="Ruiz-Duenas F.J."/>
            <person name="Barrasa J.M."/>
            <person name="Sanchez-Garcia M."/>
            <person name="Camarero S."/>
            <person name="Miyauchi S."/>
            <person name="Serrano A."/>
            <person name="Linde D."/>
            <person name="Babiker R."/>
            <person name="Drula E."/>
            <person name="Ayuso-Fernandez I."/>
            <person name="Pacheco R."/>
            <person name="Padilla G."/>
            <person name="Ferreira P."/>
            <person name="Barriuso J."/>
            <person name="Kellner H."/>
            <person name="Castanera R."/>
            <person name="Alfaro M."/>
            <person name="Ramirez L."/>
            <person name="Pisabarro A.G."/>
            <person name="Kuo A."/>
            <person name="Tritt A."/>
            <person name="Lipzen A."/>
            <person name="He G."/>
            <person name="Yan M."/>
            <person name="Ng V."/>
            <person name="Cullen D."/>
            <person name="Martin F."/>
            <person name="Rosso M.-N."/>
            <person name="Henrissat B."/>
            <person name="Hibbett D."/>
            <person name="Martinez A.T."/>
            <person name="Grigoriev I.V."/>
        </authorList>
    </citation>
    <scope>NUCLEOTIDE SEQUENCE</scope>
    <source>
        <strain evidence="3">AH 40177</strain>
    </source>
</reference>
<evidence type="ECO:0000256" key="1">
    <source>
        <dbReference type="SAM" id="MobiDB-lite"/>
    </source>
</evidence>
<protein>
    <recommendedName>
        <fullName evidence="5">MARVEL domain-containing protein</fullName>
    </recommendedName>
</protein>
<keyword evidence="4" id="KW-1185">Reference proteome</keyword>